<dbReference type="OrthoDB" id="9808142at2"/>
<dbReference type="STRING" id="313594.PI23P_12177"/>
<evidence type="ECO:0000256" key="1">
    <source>
        <dbReference type="ARBA" id="ARBA00007198"/>
    </source>
</evidence>
<dbReference type="SUPFAM" id="SSF52833">
    <property type="entry name" value="Thioredoxin-like"/>
    <property type="match status" value="1"/>
</dbReference>
<evidence type="ECO:0000313" key="4">
    <source>
        <dbReference type="EMBL" id="EAR12091.1"/>
    </source>
</evidence>
<dbReference type="RefSeq" id="WP_004571055.1">
    <property type="nucleotide sequence ID" value="NZ_CH724148.1"/>
</dbReference>
<proteinExistence type="inferred from homology"/>
<dbReference type="HOGENOM" id="CLU_116644_0_1_10"/>
<dbReference type="NCBIfam" id="TIGR00014">
    <property type="entry name" value="arsC"/>
    <property type="match status" value="1"/>
</dbReference>
<dbReference type="EMBL" id="AAOG01000003">
    <property type="protein sequence ID" value="EAR12091.1"/>
    <property type="molecule type" value="Genomic_DNA"/>
</dbReference>
<keyword evidence="2" id="KW-0560">Oxidoreductase</keyword>
<dbReference type="PANTHER" id="PTHR30041:SF4">
    <property type="entry name" value="ARSENATE REDUCTASE"/>
    <property type="match status" value="1"/>
</dbReference>
<dbReference type="InterPro" id="IPR036249">
    <property type="entry name" value="Thioredoxin-like_sf"/>
</dbReference>
<name>A4C1T8_9FLAO</name>
<comment type="similarity">
    <text evidence="1 3">Belongs to the ArsC family.</text>
</comment>
<sequence length="113" mass="13155">MIKIYHNSRCKKSREGLAILENSEKKFEIIKYLETAPSEETLTEIIALLNIKPIQLVRKTEKIWKEEFKGKDMSDTEVIKTMIAYPKLIERPIVINHQHAVIGRPPEKINSII</sequence>
<dbReference type="Pfam" id="PF03960">
    <property type="entry name" value="ArsC"/>
    <property type="match status" value="1"/>
</dbReference>
<dbReference type="PANTHER" id="PTHR30041">
    <property type="entry name" value="ARSENATE REDUCTASE"/>
    <property type="match status" value="1"/>
</dbReference>
<dbReference type="InterPro" id="IPR006660">
    <property type="entry name" value="Arsenate_reductase-like"/>
</dbReference>
<dbReference type="eggNOG" id="COG1393">
    <property type="taxonomic scope" value="Bacteria"/>
</dbReference>
<gene>
    <name evidence="4" type="ORF">PI23P_12177</name>
</gene>
<keyword evidence="5" id="KW-1185">Reference proteome</keyword>
<reference evidence="4 5" key="1">
    <citation type="submission" date="2006-02" db="EMBL/GenBank/DDBJ databases">
        <authorList>
            <person name="Murray A."/>
            <person name="Staley J."/>
            <person name="Ferriera S."/>
            <person name="Johnson J."/>
            <person name="Kravitz S."/>
            <person name="Halpern A."/>
            <person name="Remington K."/>
            <person name="Beeson K."/>
            <person name="Tran B."/>
            <person name="Rogers Y.-H."/>
            <person name="Friedman R."/>
            <person name="Venter J.C."/>
        </authorList>
    </citation>
    <scope>NUCLEOTIDE SEQUENCE [LARGE SCALE GENOMIC DNA]</scope>
    <source>
        <strain evidence="4 5">23-P</strain>
    </source>
</reference>
<protein>
    <submittedName>
        <fullName evidence="4">Arsenate reductase</fullName>
    </submittedName>
</protein>
<dbReference type="PROSITE" id="PS51353">
    <property type="entry name" value="ARSC"/>
    <property type="match status" value="1"/>
</dbReference>
<evidence type="ECO:0000313" key="5">
    <source>
        <dbReference type="Proteomes" id="UP000003053"/>
    </source>
</evidence>
<comment type="caution">
    <text evidence="4">The sequence shown here is derived from an EMBL/GenBank/DDBJ whole genome shotgun (WGS) entry which is preliminary data.</text>
</comment>
<evidence type="ECO:0000256" key="3">
    <source>
        <dbReference type="PROSITE-ProRule" id="PRU01282"/>
    </source>
</evidence>
<dbReference type="GO" id="GO:0008794">
    <property type="term" value="F:arsenate reductase (glutaredoxin) activity"/>
    <property type="evidence" value="ECO:0007669"/>
    <property type="project" value="InterPro"/>
</dbReference>
<dbReference type="CDD" id="cd03034">
    <property type="entry name" value="ArsC_ArsC"/>
    <property type="match status" value="1"/>
</dbReference>
<organism evidence="4 5">
    <name type="scientific">Polaribacter irgensii 23-P</name>
    <dbReference type="NCBI Taxonomy" id="313594"/>
    <lineage>
        <taxon>Bacteria</taxon>
        <taxon>Pseudomonadati</taxon>
        <taxon>Bacteroidota</taxon>
        <taxon>Flavobacteriia</taxon>
        <taxon>Flavobacteriales</taxon>
        <taxon>Flavobacteriaceae</taxon>
    </lineage>
</organism>
<dbReference type="Gene3D" id="3.40.30.10">
    <property type="entry name" value="Glutaredoxin"/>
    <property type="match status" value="1"/>
</dbReference>
<dbReference type="Proteomes" id="UP000003053">
    <property type="component" value="Unassembled WGS sequence"/>
</dbReference>
<dbReference type="AlphaFoldDB" id="A4C1T8"/>
<accession>A4C1T8</accession>
<evidence type="ECO:0000256" key="2">
    <source>
        <dbReference type="ARBA" id="ARBA00023002"/>
    </source>
</evidence>
<dbReference type="InterPro" id="IPR006659">
    <property type="entry name" value="Arsenate_reductase"/>
</dbReference>